<organism evidence="3 4">
    <name type="scientific">Slackia faecicanis</name>
    <dbReference type="NCBI Taxonomy" id="255723"/>
    <lineage>
        <taxon>Bacteria</taxon>
        <taxon>Bacillati</taxon>
        <taxon>Actinomycetota</taxon>
        <taxon>Coriobacteriia</taxon>
        <taxon>Eggerthellales</taxon>
        <taxon>Eggerthellaceae</taxon>
        <taxon>Slackia</taxon>
    </lineage>
</organism>
<dbReference type="Proteomes" id="UP000267368">
    <property type="component" value="Unassembled WGS sequence"/>
</dbReference>
<sequence length="211" mass="21897">MHMSMKRMSRVFACAAAAVLLSFVLASCGGDGQQKSPAQLNREYMASVNTISAEAADSLSSFNAAVSEGDLAAMRLSASDAAKKLEKISEMTAPEPLAQVHEEYKAGVNDLTAALSEYIEAYAALQSSADAAAASKGSTQTSSRNQAPAPTVDTETFASQVANIQARYDSGMAHLAKADSMVAELAGGEAPAKDEASEAQGEQPAEEQPQE</sequence>
<feature type="chain" id="PRO_5039334581" evidence="2">
    <location>
        <begin position="27"/>
        <end position="211"/>
    </location>
</feature>
<accession>A0A3N0AFW6</accession>
<evidence type="ECO:0000313" key="3">
    <source>
        <dbReference type="EMBL" id="RNL20698.1"/>
    </source>
</evidence>
<evidence type="ECO:0000256" key="2">
    <source>
        <dbReference type="SAM" id="SignalP"/>
    </source>
</evidence>
<dbReference type="AlphaFoldDB" id="A0A3N0AFW6"/>
<feature type="signal peptide" evidence="2">
    <location>
        <begin position="1"/>
        <end position="26"/>
    </location>
</feature>
<reference evidence="4" key="1">
    <citation type="submission" date="2018-05" db="EMBL/GenBank/DDBJ databases">
        <title>Genome Sequencing of selected type strains of the family Eggerthellaceae.</title>
        <authorList>
            <person name="Danylec N."/>
            <person name="Stoll D.A."/>
            <person name="Doetsch A."/>
            <person name="Huch M."/>
        </authorList>
    </citation>
    <scope>NUCLEOTIDE SEQUENCE [LARGE SCALE GENOMIC DNA]</scope>
    <source>
        <strain evidence="4">DSM 17537</strain>
    </source>
</reference>
<keyword evidence="4" id="KW-1185">Reference proteome</keyword>
<name>A0A3N0AFW6_9ACTN</name>
<evidence type="ECO:0000256" key="1">
    <source>
        <dbReference type="SAM" id="MobiDB-lite"/>
    </source>
</evidence>
<proteinExistence type="predicted"/>
<evidence type="ECO:0000313" key="4">
    <source>
        <dbReference type="Proteomes" id="UP000267368"/>
    </source>
</evidence>
<feature type="region of interest" description="Disordered" evidence="1">
    <location>
        <begin position="185"/>
        <end position="211"/>
    </location>
</feature>
<dbReference type="EMBL" id="QICB01000002">
    <property type="protein sequence ID" value="RNL20698.1"/>
    <property type="molecule type" value="Genomic_DNA"/>
</dbReference>
<protein>
    <submittedName>
        <fullName evidence="3">Uncharacterized protein</fullName>
    </submittedName>
</protein>
<keyword evidence="2" id="KW-0732">Signal</keyword>
<comment type="caution">
    <text evidence="3">The sequence shown here is derived from an EMBL/GenBank/DDBJ whole genome shotgun (WGS) entry which is preliminary data.</text>
</comment>
<gene>
    <name evidence="3" type="ORF">DMP07_03710</name>
</gene>
<dbReference type="PROSITE" id="PS51257">
    <property type="entry name" value="PROKAR_LIPOPROTEIN"/>
    <property type="match status" value="1"/>
</dbReference>